<evidence type="ECO:0000313" key="2">
    <source>
        <dbReference type="Proteomes" id="UP001495910"/>
    </source>
</evidence>
<comment type="caution">
    <text evidence="1">The sequence shown here is derived from an EMBL/GenBank/DDBJ whole genome shotgun (WGS) entry which is preliminary data.</text>
</comment>
<accession>A0ABU9PWV9</accession>
<gene>
    <name evidence="1" type="ORF">V8G57_13800</name>
</gene>
<dbReference type="Proteomes" id="UP001495910">
    <property type="component" value="Unassembled WGS sequence"/>
</dbReference>
<organism evidence="1 2">
    <name type="scientific">Collimonas rhizosphaerae</name>
    <dbReference type="NCBI Taxonomy" id="3126357"/>
    <lineage>
        <taxon>Bacteria</taxon>
        <taxon>Pseudomonadati</taxon>
        <taxon>Pseudomonadota</taxon>
        <taxon>Betaproteobacteria</taxon>
        <taxon>Burkholderiales</taxon>
        <taxon>Oxalobacteraceae</taxon>
        <taxon>Collimonas</taxon>
    </lineage>
</organism>
<evidence type="ECO:0008006" key="3">
    <source>
        <dbReference type="Google" id="ProtNLM"/>
    </source>
</evidence>
<keyword evidence="2" id="KW-1185">Reference proteome</keyword>
<dbReference type="EMBL" id="JBANDC010000008">
    <property type="protein sequence ID" value="MEM4988466.1"/>
    <property type="molecule type" value="Genomic_DNA"/>
</dbReference>
<protein>
    <recommendedName>
        <fullName evidence="3">Helix-turn-helix protein</fullName>
    </recommendedName>
</protein>
<sequence length="78" mass="8871">MSSTLNFLRERYGAVMTLDQLAETLSRKPSGLRAALQHSDEAWVTALNARKTRIGRRMYFPIEAISALLDGQFQKENE</sequence>
<name>A0ABU9PWV9_9BURK</name>
<reference evidence="1 2" key="1">
    <citation type="submission" date="2024-02" db="EMBL/GenBank/DDBJ databases">
        <title>Draft genome sequence of Collimonas sp. strain H4R21, an effective mineral-weathering bacterial strain isolated from the beech rhizosphere.</title>
        <authorList>
            <person name="Morin E."/>
            <person name="Uroz S."/>
            <person name="Leveau J.H.J."/>
            <person name="Kumar R."/>
            <person name="Rey M.W."/>
            <person name="Pham J."/>
        </authorList>
    </citation>
    <scope>NUCLEOTIDE SEQUENCE [LARGE SCALE GENOMIC DNA]</scope>
    <source>
        <strain evidence="1 2">H4R21</strain>
    </source>
</reference>
<dbReference type="RefSeq" id="WP_342829889.1">
    <property type="nucleotide sequence ID" value="NZ_JBANDC010000008.1"/>
</dbReference>
<evidence type="ECO:0000313" key="1">
    <source>
        <dbReference type="EMBL" id="MEM4988466.1"/>
    </source>
</evidence>
<proteinExistence type="predicted"/>